<feature type="transmembrane region" description="Helical" evidence="1">
    <location>
        <begin position="16"/>
        <end position="40"/>
    </location>
</feature>
<dbReference type="AlphaFoldDB" id="D5U0A6"/>
<organism evidence="2 3">
    <name type="scientific">Thermosphaera aggregans (strain DSM 11486 / M11TL)</name>
    <dbReference type="NCBI Taxonomy" id="633148"/>
    <lineage>
        <taxon>Archaea</taxon>
        <taxon>Thermoproteota</taxon>
        <taxon>Thermoprotei</taxon>
        <taxon>Desulfurococcales</taxon>
        <taxon>Desulfurococcaceae</taxon>
        <taxon>Thermosphaera</taxon>
    </lineage>
</organism>
<dbReference type="HOGENOM" id="CLU_104115_0_1_2"/>
<reference evidence="3" key="2">
    <citation type="journal article" date="2010" name="Stand. Genomic Sci.">
        <title>Complete genome sequence of Thermosphaera aggregans type strain (M11TLT).</title>
        <authorList>
            <person name="Spring S."/>
            <person name="Rachel R."/>
            <person name="Lapidus A."/>
            <person name="Davenport K."/>
            <person name="Tice H."/>
            <person name="Copeland A."/>
            <person name="Cheng J.-F."/>
            <person name="Lucas S."/>
            <person name="Chen F."/>
            <person name="Nolan M."/>
            <person name="Bruce D."/>
            <person name="Goodwin L."/>
            <person name="Pitluck S."/>
            <person name="Ivanova N."/>
            <person name="Mavromatis K."/>
            <person name="Ovchinnikova G."/>
            <person name="Pati A."/>
            <person name="Chen A."/>
            <person name="Palaniappan K."/>
            <person name="Land M."/>
            <person name="Hauser L."/>
            <person name="Chang Y.-J."/>
            <person name="Jeffries C.C."/>
            <person name="Brettin T."/>
            <person name="Detter J.C."/>
            <person name="Tapia R."/>
            <person name="Han C."/>
            <person name="Heimerl T."/>
            <person name="Weikl F."/>
            <person name="Brambilla E."/>
            <person name="Goker M."/>
            <person name="Bristow J."/>
            <person name="Eisen J.A."/>
            <person name="Markowitz V."/>
            <person name="Hugenholtz P."/>
            <person name="Kyrpides N.C."/>
            <person name="Klenk H.-P."/>
        </authorList>
    </citation>
    <scope>NUCLEOTIDE SEQUENCE [LARGE SCALE GENOMIC DNA]</scope>
    <source>
        <strain evidence="3">DSM 11486 / M11TL</strain>
    </source>
</reference>
<accession>D5U0A6</accession>
<keyword evidence="3" id="KW-1185">Reference proteome</keyword>
<reference key="3">
    <citation type="submission" date="2010-02" db="EMBL/GenBank/DDBJ databases">
        <title>Complete genome sequence of Thermosphaera aggregans type strain (M11TL).</title>
        <authorList>
            <consortium name="US DOE Joint Genome Institute (JGI-PGF)"/>
            <person name="Spring S."/>
            <person name="Lapidus A."/>
            <person name="Munk C."/>
            <person name="Schroeder M."/>
            <person name="Glavina Del Rio T."/>
            <person name="Tice H."/>
            <person name="Copeland A."/>
            <person name="Cheng J.-F."/>
            <person name="Lucas S."/>
            <person name="Chen F."/>
            <person name="Nolan M."/>
            <person name="Bruce D."/>
            <person name="Goodwin L."/>
            <person name="Pitluck S."/>
            <person name="Ivanova N."/>
            <person name="Mavromatis K."/>
            <person name="Ovchinnikova G."/>
            <person name="Pati A."/>
            <person name="Chen A."/>
            <person name="Palaniappan K."/>
            <person name="Land M."/>
            <person name="Hauser L."/>
            <person name="Chang Y.-J."/>
            <person name="Jeffries C.C."/>
            <person name="Brettin T."/>
            <person name="Detter J.C."/>
            <person name="Tapia R."/>
            <person name="Han C."/>
            <person name="Chain P."/>
            <person name="Heimerl T."/>
            <person name="Weik F."/>
            <person name="Goker M."/>
            <person name="Rachel R."/>
            <person name="Bristow J."/>
            <person name="Eisen J.A."/>
            <person name="Markowitz V."/>
            <person name="Hugenholtz P."/>
            <person name="Kyrpides N.C."/>
            <person name="Klenk H.-P."/>
        </authorList>
    </citation>
    <scope>NUCLEOTIDE SEQUENCE</scope>
    <source>
        <strain>DSM 11486</strain>
    </source>
</reference>
<dbReference type="PIRSF" id="PIRSF031501">
    <property type="entry name" value="QueT"/>
    <property type="match status" value="1"/>
</dbReference>
<evidence type="ECO:0000313" key="3">
    <source>
        <dbReference type="Proteomes" id="UP000002376"/>
    </source>
</evidence>
<dbReference type="PANTHER" id="PTHR40044">
    <property type="entry name" value="INTEGRAL MEMBRANE PROTEIN-RELATED"/>
    <property type="match status" value="1"/>
</dbReference>
<dbReference type="KEGG" id="tag:Tagg_0279"/>
<dbReference type="Gene3D" id="1.10.1760.20">
    <property type="match status" value="1"/>
</dbReference>
<feature type="transmembrane region" description="Helical" evidence="1">
    <location>
        <begin position="145"/>
        <end position="165"/>
    </location>
</feature>
<dbReference type="Proteomes" id="UP000002376">
    <property type="component" value="Chromosome"/>
</dbReference>
<keyword evidence="1" id="KW-1133">Transmembrane helix</keyword>
<evidence type="ECO:0000256" key="1">
    <source>
        <dbReference type="SAM" id="Phobius"/>
    </source>
</evidence>
<keyword evidence="1" id="KW-0472">Membrane</keyword>
<dbReference type="eggNOG" id="arCOG07487">
    <property type="taxonomic scope" value="Archaea"/>
</dbReference>
<name>D5U0A6_THEAM</name>
<dbReference type="STRING" id="633148.Tagg_0279"/>
<feature type="transmembrane region" description="Helical" evidence="1">
    <location>
        <begin position="86"/>
        <end position="104"/>
    </location>
</feature>
<sequence length="174" mass="19065">MSGIDYYFGIFMKSQILVVKSMVIAAIYTGLTIILGALSYGELQFRISDAMLLLPLLSGFGIETVLGLTLGGFLGNITSPFQPWDLIFGPLTNAIASALVFAISRKIKARTIFKHLLSTLAASLTIALLVGYVELHLIYELPVITVLYVFISEVVVIGVIGWTVIKSLERYMTR</sequence>
<protein>
    <recommendedName>
        <fullName evidence="4">QueT transporter family protein</fullName>
    </recommendedName>
</protein>
<dbReference type="InterPro" id="IPR010387">
    <property type="entry name" value="QueT"/>
</dbReference>
<dbReference type="EMBL" id="CP001939">
    <property type="protein sequence ID" value="ADG90556.1"/>
    <property type="molecule type" value="Genomic_DNA"/>
</dbReference>
<keyword evidence="1" id="KW-0812">Transmembrane</keyword>
<evidence type="ECO:0008006" key="4">
    <source>
        <dbReference type="Google" id="ProtNLM"/>
    </source>
</evidence>
<gene>
    <name evidence="2" type="ordered locus">Tagg_0279</name>
</gene>
<dbReference type="PANTHER" id="PTHR40044:SF1">
    <property type="entry name" value="INTEGRAL MEMBRANE PROTEIN"/>
    <property type="match status" value="1"/>
</dbReference>
<feature type="transmembrane region" description="Helical" evidence="1">
    <location>
        <begin position="116"/>
        <end position="139"/>
    </location>
</feature>
<proteinExistence type="predicted"/>
<evidence type="ECO:0000313" key="2">
    <source>
        <dbReference type="EMBL" id="ADG90556.1"/>
    </source>
</evidence>
<dbReference type="Pfam" id="PF06177">
    <property type="entry name" value="QueT"/>
    <property type="match status" value="1"/>
</dbReference>
<feature type="transmembrane region" description="Helical" evidence="1">
    <location>
        <begin position="52"/>
        <end position="74"/>
    </location>
</feature>
<reference evidence="2 3" key="1">
    <citation type="journal article" date="2010" name="Stand. Genomic Sci.">
        <title>Complete genome sequence of Thermosphaera aggregans type strain (M11TL).</title>
        <authorList>
            <person name="Spring S."/>
            <person name="Rachel R."/>
            <person name="Lapidus A."/>
            <person name="Davenport K."/>
            <person name="Tice H."/>
            <person name="Copeland A."/>
            <person name="Cheng J.F."/>
            <person name="Lucas S."/>
            <person name="Chen F."/>
            <person name="Nolan M."/>
            <person name="Bruce D."/>
            <person name="Goodwin L."/>
            <person name="Pitluck S."/>
            <person name="Ivanova N."/>
            <person name="Mavromatis K."/>
            <person name="Ovchinnikova G."/>
            <person name="Pati A."/>
            <person name="Chen A."/>
            <person name="Palaniappan K."/>
            <person name="Land M."/>
            <person name="Hauser L."/>
            <person name="Chang Y.J."/>
            <person name="Jeffries C.C."/>
            <person name="Brettin T."/>
            <person name="Detter J.C."/>
            <person name="Tapia R."/>
            <person name="Han C."/>
            <person name="Heimerl T."/>
            <person name="Weikl F."/>
            <person name="Brambilla E."/>
            <person name="Goker M."/>
            <person name="Bristow J."/>
            <person name="Eisen J.A."/>
            <person name="Markowitz V."/>
            <person name="Hugenholtz P."/>
            <person name="Kyrpides N.C."/>
            <person name="Klenk H.P."/>
        </authorList>
    </citation>
    <scope>NUCLEOTIDE SEQUENCE [LARGE SCALE GENOMIC DNA]</scope>
    <source>
        <strain evidence="3">DSM 11486 / M11TL</strain>
    </source>
</reference>